<dbReference type="GeneTree" id="ENSGT00940000154471"/>
<keyword evidence="6" id="KW-1185">Reference proteome</keyword>
<proteinExistence type="inferred from homology"/>
<feature type="compositionally biased region" description="Polar residues" evidence="4">
    <location>
        <begin position="520"/>
        <end position="530"/>
    </location>
</feature>
<dbReference type="PANTHER" id="PTHR31233">
    <property type="entry name" value="BICAUDAL D FAMILY MEMBER"/>
    <property type="match status" value="1"/>
</dbReference>
<gene>
    <name evidence="5" type="primary">BICD1</name>
</gene>
<feature type="compositionally biased region" description="Basic and acidic residues" evidence="4">
    <location>
        <begin position="509"/>
        <end position="518"/>
    </location>
</feature>
<dbReference type="GO" id="GO:0019901">
    <property type="term" value="F:protein kinase binding"/>
    <property type="evidence" value="ECO:0007669"/>
    <property type="project" value="Ensembl"/>
</dbReference>
<feature type="region of interest" description="Disordered" evidence="4">
    <location>
        <begin position="728"/>
        <end position="832"/>
    </location>
</feature>
<organism evidence="5 6">
    <name type="scientific">Catagonus wagneri</name>
    <name type="common">Chacoan peccary</name>
    <dbReference type="NCBI Taxonomy" id="51154"/>
    <lineage>
        <taxon>Eukaryota</taxon>
        <taxon>Metazoa</taxon>
        <taxon>Chordata</taxon>
        <taxon>Craniata</taxon>
        <taxon>Vertebrata</taxon>
        <taxon>Euteleostomi</taxon>
        <taxon>Mammalia</taxon>
        <taxon>Eutheria</taxon>
        <taxon>Laurasiatheria</taxon>
        <taxon>Artiodactyla</taxon>
        <taxon>Suina</taxon>
        <taxon>Tayassuidae</taxon>
        <taxon>Catagonus</taxon>
    </lineage>
</organism>
<dbReference type="GO" id="GO:0005813">
    <property type="term" value="C:centrosome"/>
    <property type="evidence" value="ECO:0007669"/>
    <property type="project" value="Ensembl"/>
</dbReference>
<evidence type="ECO:0000256" key="3">
    <source>
        <dbReference type="SAM" id="Coils"/>
    </source>
</evidence>
<dbReference type="AlphaFoldDB" id="A0A8C3WS43"/>
<dbReference type="Pfam" id="PF09730">
    <property type="entry name" value="BicD"/>
    <property type="match status" value="1"/>
</dbReference>
<keyword evidence="2 3" id="KW-0175">Coiled coil</keyword>
<dbReference type="GO" id="GO:0045505">
    <property type="term" value="F:dynein intermediate chain binding"/>
    <property type="evidence" value="ECO:0007669"/>
    <property type="project" value="Ensembl"/>
</dbReference>
<feature type="coiled-coil region" evidence="3">
    <location>
        <begin position="248"/>
        <end position="282"/>
    </location>
</feature>
<dbReference type="GO" id="GO:0016020">
    <property type="term" value="C:membrane"/>
    <property type="evidence" value="ECO:0007669"/>
    <property type="project" value="Ensembl"/>
</dbReference>
<dbReference type="GO" id="GO:0005829">
    <property type="term" value="C:cytosol"/>
    <property type="evidence" value="ECO:0007669"/>
    <property type="project" value="Ensembl"/>
</dbReference>
<evidence type="ECO:0000256" key="1">
    <source>
        <dbReference type="ARBA" id="ARBA00010061"/>
    </source>
</evidence>
<feature type="compositionally biased region" description="Polar residues" evidence="4">
    <location>
        <begin position="768"/>
        <end position="809"/>
    </location>
</feature>
<comment type="similarity">
    <text evidence="1">Belongs to the BicD family.</text>
</comment>
<feature type="region of interest" description="Disordered" evidence="4">
    <location>
        <begin position="849"/>
        <end position="903"/>
    </location>
</feature>
<dbReference type="GO" id="GO:0070840">
    <property type="term" value="F:dynein complex binding"/>
    <property type="evidence" value="ECO:0007669"/>
    <property type="project" value="Ensembl"/>
</dbReference>
<dbReference type="GO" id="GO:0048260">
    <property type="term" value="P:positive regulation of receptor-mediated endocytosis"/>
    <property type="evidence" value="ECO:0007669"/>
    <property type="project" value="Ensembl"/>
</dbReference>
<dbReference type="GO" id="GO:0008093">
    <property type="term" value="F:cytoskeletal anchor activity"/>
    <property type="evidence" value="ECO:0007669"/>
    <property type="project" value="Ensembl"/>
</dbReference>
<dbReference type="Gene3D" id="6.10.250.2470">
    <property type="match status" value="1"/>
</dbReference>
<evidence type="ECO:0000256" key="4">
    <source>
        <dbReference type="SAM" id="MobiDB-lite"/>
    </source>
</evidence>
<dbReference type="GO" id="GO:0019068">
    <property type="term" value="P:virion assembly"/>
    <property type="evidence" value="ECO:0007669"/>
    <property type="project" value="Ensembl"/>
</dbReference>
<protein>
    <submittedName>
        <fullName evidence="5">BICD cargo adaptor 1</fullName>
    </submittedName>
</protein>
<dbReference type="GO" id="GO:0005802">
    <property type="term" value="C:trans-Golgi network"/>
    <property type="evidence" value="ECO:0007669"/>
    <property type="project" value="Ensembl"/>
</dbReference>
<accession>A0A8C3WS43</accession>
<evidence type="ECO:0000313" key="5">
    <source>
        <dbReference type="Ensembl" id="ENSCWAP00000018533.1"/>
    </source>
</evidence>
<dbReference type="GO" id="GO:0048471">
    <property type="term" value="C:perinuclear region of cytoplasm"/>
    <property type="evidence" value="ECO:0007669"/>
    <property type="project" value="Ensembl"/>
</dbReference>
<sequence>MAAEEVLQSVDHYKTEIERLTKELTETTHEKIQAAEYGLVVLEEKLTLKQQYDELEAEYDSLKQELEQLKENNEMVELQRIRMKDEIREYKFREARLLQDYTELEEENITLQKLVSTLKQNQVEYEGLKHEIKRFEEETVLLNSQLEDAIRLKEIAEHQLEEALETLKNEREQKNSLRKELSQYITLSDNHISISVDGLKFAEDGGEPNNDDKMNGHIHGPLVKLNGDYRTPTLRKGESLHPVSDLFSELNISEIQKLKQQLMQVEREKAILLASLQESQTQLEHTKGALTEQHERVHRLTEHVNAMRGLQSSKELKELDGEKGRDAGEEAHDYEVDINGLEILECKYRVAVTEVIDLKAEIKALKEKYNKSVETYTEEKAKYESKIQMYDEQVTSLEKTTKESGEKMAHMEKELQKMTGIANENHNTLNTAQDELVTFSEELAQLYHHVCLCNNETPNRVMLDYYRQSRVTRSGSLKGPDDPRGLLSPRLARRGVSSPVETRTSPEPVPKENTEASKEPSPTKTPTISPVITAPPSSPVLDTSDIRKEPMNIYNLNAIIRDQIKHLQKAVDRSLQLSRQRAAARELAPMIDKDKEALMEEILKLKSLLSTKREQIATLRAVLKANKQTAEVALANLKNKYENEKAMVTETMTKLRNELKALKEDAATFSSLRAMFATRCDEYVTQLDEMQRQLAAAEDEKKTLNTLLRMAIQQKLALTQRLEDLEFDHEQSRRSKGKLGKSKIGSPKVSGEASVTVPTVDTYLLHSQGPQTPNIRVSSGTQRKRQFSPSLCDQSRPRTSGASYLQNLLSVPPDPTSTESFLPKGPPSMTESIQGHRLSKEKRLTVAPPDCQQPAASVPPQCSQLAGRQDCPTVSPELAVPDEHPHSSSQCAPLHCLSTPPHP</sequence>
<feature type="coiled-coil region" evidence="3">
    <location>
        <begin position="348"/>
        <end position="400"/>
    </location>
</feature>
<dbReference type="PANTHER" id="PTHR31233:SF3">
    <property type="entry name" value="PROTEIN BICAUDAL D HOMOLOG 1"/>
    <property type="match status" value="1"/>
</dbReference>
<feature type="region of interest" description="Disordered" evidence="4">
    <location>
        <begin position="473"/>
        <end position="544"/>
    </location>
</feature>
<dbReference type="GO" id="GO:0070507">
    <property type="term" value="P:regulation of microtubule cytoskeleton organization"/>
    <property type="evidence" value="ECO:0007669"/>
    <property type="project" value="Ensembl"/>
</dbReference>
<dbReference type="Proteomes" id="UP000694540">
    <property type="component" value="Unplaced"/>
</dbReference>
<dbReference type="GO" id="GO:1904781">
    <property type="term" value="P:positive regulation of protein localization to centrosome"/>
    <property type="evidence" value="ECO:0007669"/>
    <property type="project" value="Ensembl"/>
</dbReference>
<feature type="coiled-coil region" evidence="3">
    <location>
        <begin position="3"/>
        <end position="187"/>
    </location>
</feature>
<dbReference type="Ensembl" id="ENSCWAT00000020111.1">
    <property type="protein sequence ID" value="ENSCWAP00000018533.1"/>
    <property type="gene ID" value="ENSCWAG00000014111.1"/>
</dbReference>
<evidence type="ECO:0000256" key="2">
    <source>
        <dbReference type="ARBA" id="ARBA00023054"/>
    </source>
</evidence>
<reference evidence="5" key="1">
    <citation type="submission" date="2025-08" db="UniProtKB">
        <authorList>
            <consortium name="Ensembl"/>
        </authorList>
    </citation>
    <scope>IDENTIFICATION</scope>
</reference>
<feature type="coiled-coil region" evidence="3">
    <location>
        <begin position="595"/>
        <end position="714"/>
    </location>
</feature>
<dbReference type="GO" id="GO:0072393">
    <property type="term" value="P:microtubule anchoring at microtubule organizing center"/>
    <property type="evidence" value="ECO:0007669"/>
    <property type="project" value="TreeGrafter"/>
</dbReference>
<name>A0A8C3WS43_9CETA</name>
<dbReference type="GO" id="GO:0031267">
    <property type="term" value="F:small GTPase binding"/>
    <property type="evidence" value="ECO:0007669"/>
    <property type="project" value="Ensembl"/>
</dbReference>
<dbReference type="GO" id="GO:0005881">
    <property type="term" value="C:cytoplasmic microtubule"/>
    <property type="evidence" value="ECO:0007669"/>
    <property type="project" value="Ensembl"/>
</dbReference>
<dbReference type="GO" id="GO:0072385">
    <property type="term" value="P:minus-end-directed organelle transport along microtubule"/>
    <property type="evidence" value="ECO:0007669"/>
    <property type="project" value="Ensembl"/>
</dbReference>
<dbReference type="GO" id="GO:0034452">
    <property type="term" value="F:dynactin binding"/>
    <property type="evidence" value="ECO:0007669"/>
    <property type="project" value="Ensembl"/>
</dbReference>
<dbReference type="GO" id="GO:0099503">
    <property type="term" value="C:secretory vesicle"/>
    <property type="evidence" value="ECO:0007669"/>
    <property type="project" value="Ensembl"/>
</dbReference>
<reference evidence="5" key="2">
    <citation type="submission" date="2025-09" db="UniProtKB">
        <authorList>
            <consortium name="Ensembl"/>
        </authorList>
    </citation>
    <scope>IDENTIFICATION</scope>
</reference>
<evidence type="ECO:0000313" key="6">
    <source>
        <dbReference type="Proteomes" id="UP000694540"/>
    </source>
</evidence>
<dbReference type="InterPro" id="IPR018477">
    <property type="entry name" value="BICD"/>
</dbReference>